<name>A0A7R8HAA6_LEPSM</name>
<sequence length="116" mass="13364">MGETRALSKLGLNIKSLEWPLRETDGPREWLEKLYNLLYGGSDSKDAPPLIPTDTLNGGPDIGYKRLKAKLGLRKVRPWIWMKFVNPARNDGLILRHWRRAADEGKDYPFSRFNKA</sequence>
<gene>
    <name evidence="1" type="ORF">LSAA_11263</name>
</gene>
<protein>
    <submittedName>
        <fullName evidence="1">DMAP1</fullName>
    </submittedName>
</protein>
<dbReference type="GO" id="GO:0035267">
    <property type="term" value="C:NuA4 histone acetyltransferase complex"/>
    <property type="evidence" value="ECO:0007669"/>
    <property type="project" value="InterPro"/>
</dbReference>
<dbReference type="EMBL" id="HG994585">
    <property type="protein sequence ID" value="CAF2968982.1"/>
    <property type="molecule type" value="Genomic_DNA"/>
</dbReference>
<dbReference type="GO" id="GO:0003714">
    <property type="term" value="F:transcription corepressor activity"/>
    <property type="evidence" value="ECO:0007669"/>
    <property type="project" value="TreeGrafter"/>
</dbReference>
<evidence type="ECO:0000313" key="2">
    <source>
        <dbReference type="Proteomes" id="UP000675881"/>
    </source>
</evidence>
<keyword evidence="2" id="KW-1185">Reference proteome</keyword>
<dbReference type="Proteomes" id="UP000675881">
    <property type="component" value="Chromosome 6"/>
</dbReference>
<accession>A0A7R8HAA6</accession>
<dbReference type="OrthoDB" id="19740at2759"/>
<organism evidence="1 2">
    <name type="scientific">Lepeophtheirus salmonis</name>
    <name type="common">Salmon louse</name>
    <name type="synonym">Caligus salmonis</name>
    <dbReference type="NCBI Taxonomy" id="72036"/>
    <lineage>
        <taxon>Eukaryota</taxon>
        <taxon>Metazoa</taxon>
        <taxon>Ecdysozoa</taxon>
        <taxon>Arthropoda</taxon>
        <taxon>Crustacea</taxon>
        <taxon>Multicrustacea</taxon>
        <taxon>Hexanauplia</taxon>
        <taxon>Copepoda</taxon>
        <taxon>Siphonostomatoida</taxon>
        <taxon>Caligidae</taxon>
        <taxon>Lepeophtheirus</taxon>
    </lineage>
</organism>
<proteinExistence type="predicted"/>
<dbReference type="GO" id="GO:0000122">
    <property type="term" value="P:negative regulation of transcription by RNA polymerase II"/>
    <property type="evidence" value="ECO:0007669"/>
    <property type="project" value="TreeGrafter"/>
</dbReference>
<dbReference type="PANTHER" id="PTHR12855:SF10">
    <property type="entry name" value="DNA METHYLTRANSFERASE 1-ASSOCIATED PROTEIN 1"/>
    <property type="match status" value="1"/>
</dbReference>
<dbReference type="GO" id="GO:0006281">
    <property type="term" value="P:DNA repair"/>
    <property type="evidence" value="ECO:0007669"/>
    <property type="project" value="InterPro"/>
</dbReference>
<reference evidence="1" key="1">
    <citation type="submission" date="2021-02" db="EMBL/GenBank/DDBJ databases">
        <authorList>
            <person name="Bekaert M."/>
        </authorList>
    </citation>
    <scope>NUCLEOTIDE SEQUENCE</scope>
    <source>
        <strain evidence="1">IoA-00</strain>
    </source>
</reference>
<dbReference type="InterPro" id="IPR027109">
    <property type="entry name" value="Swc4/Dmap1"/>
</dbReference>
<evidence type="ECO:0000313" key="1">
    <source>
        <dbReference type="EMBL" id="CAF2968982.1"/>
    </source>
</evidence>
<dbReference type="AlphaFoldDB" id="A0A7R8HAA6"/>
<dbReference type="GO" id="GO:0000812">
    <property type="term" value="C:Swr1 complex"/>
    <property type="evidence" value="ECO:0007669"/>
    <property type="project" value="TreeGrafter"/>
</dbReference>
<dbReference type="PANTHER" id="PTHR12855">
    <property type="entry name" value="DNA METHYLTRANSFERASE 1-ASSOCIATED PROTEIN 1 FAMILY MEMBER"/>
    <property type="match status" value="1"/>
</dbReference>
<dbReference type="GO" id="GO:0006338">
    <property type="term" value="P:chromatin remodeling"/>
    <property type="evidence" value="ECO:0007669"/>
    <property type="project" value="InterPro"/>
</dbReference>